<accession>A0A0F9JK01</accession>
<organism evidence="1">
    <name type="scientific">marine sediment metagenome</name>
    <dbReference type="NCBI Taxonomy" id="412755"/>
    <lineage>
        <taxon>unclassified sequences</taxon>
        <taxon>metagenomes</taxon>
        <taxon>ecological metagenomes</taxon>
    </lineage>
</organism>
<dbReference type="EMBL" id="LAZR01009906">
    <property type="protein sequence ID" value="KKM69938.1"/>
    <property type="molecule type" value="Genomic_DNA"/>
</dbReference>
<reference evidence="1" key="1">
    <citation type="journal article" date="2015" name="Nature">
        <title>Complex archaea that bridge the gap between prokaryotes and eukaryotes.</title>
        <authorList>
            <person name="Spang A."/>
            <person name="Saw J.H."/>
            <person name="Jorgensen S.L."/>
            <person name="Zaremba-Niedzwiedzka K."/>
            <person name="Martijn J."/>
            <person name="Lind A.E."/>
            <person name="van Eijk R."/>
            <person name="Schleper C."/>
            <person name="Guy L."/>
            <person name="Ettema T.J."/>
        </authorList>
    </citation>
    <scope>NUCLEOTIDE SEQUENCE</scope>
</reference>
<sequence>MMIEIESRAERAQHWRQLLNGINVAYHWEWCIHVGLWETSGWTDKNNRNEMLKWLDQKGLVND</sequence>
<evidence type="ECO:0000313" key="1">
    <source>
        <dbReference type="EMBL" id="KKM69938.1"/>
    </source>
</evidence>
<dbReference type="AlphaFoldDB" id="A0A0F9JK01"/>
<name>A0A0F9JK01_9ZZZZ</name>
<proteinExistence type="predicted"/>
<gene>
    <name evidence="1" type="ORF">LCGC14_1445640</name>
</gene>
<comment type="caution">
    <text evidence="1">The sequence shown here is derived from an EMBL/GenBank/DDBJ whole genome shotgun (WGS) entry which is preliminary data.</text>
</comment>
<protein>
    <submittedName>
        <fullName evidence="1">Uncharacterized protein</fullName>
    </submittedName>
</protein>